<protein>
    <recommendedName>
        <fullName evidence="2">DUF7357 domain-containing protein</fullName>
    </recommendedName>
</protein>
<dbReference type="AlphaFoldDB" id="A0A9P4VQ33"/>
<dbReference type="Pfam" id="PF24054">
    <property type="entry name" value="DUF7357"/>
    <property type="match status" value="1"/>
</dbReference>
<feature type="compositionally biased region" description="Basic residues" evidence="1">
    <location>
        <begin position="663"/>
        <end position="673"/>
    </location>
</feature>
<feature type="region of interest" description="Disordered" evidence="1">
    <location>
        <begin position="906"/>
        <end position="930"/>
    </location>
</feature>
<feature type="compositionally biased region" description="Acidic residues" evidence="1">
    <location>
        <begin position="248"/>
        <end position="269"/>
    </location>
</feature>
<feature type="compositionally biased region" description="Polar residues" evidence="1">
    <location>
        <begin position="509"/>
        <end position="519"/>
    </location>
</feature>
<feature type="compositionally biased region" description="Basic and acidic residues" evidence="1">
    <location>
        <begin position="447"/>
        <end position="460"/>
    </location>
</feature>
<dbReference type="Proteomes" id="UP000799429">
    <property type="component" value="Unassembled WGS sequence"/>
</dbReference>
<dbReference type="InterPro" id="IPR055781">
    <property type="entry name" value="DUF7357"/>
</dbReference>
<feature type="compositionally biased region" description="Low complexity" evidence="1">
    <location>
        <begin position="336"/>
        <end position="345"/>
    </location>
</feature>
<feature type="compositionally biased region" description="Polar residues" evidence="1">
    <location>
        <begin position="379"/>
        <end position="398"/>
    </location>
</feature>
<dbReference type="OrthoDB" id="5368821at2759"/>
<accession>A0A9P4VQ33</accession>
<feature type="compositionally biased region" description="Basic and acidic residues" evidence="1">
    <location>
        <begin position="223"/>
        <end position="233"/>
    </location>
</feature>
<evidence type="ECO:0000256" key="1">
    <source>
        <dbReference type="SAM" id="MobiDB-lite"/>
    </source>
</evidence>
<reference evidence="3" key="1">
    <citation type="journal article" date="2020" name="Stud. Mycol.">
        <title>101 Dothideomycetes genomes: a test case for predicting lifestyles and emergence of pathogens.</title>
        <authorList>
            <person name="Haridas S."/>
            <person name="Albert R."/>
            <person name="Binder M."/>
            <person name="Bloem J."/>
            <person name="Labutti K."/>
            <person name="Salamov A."/>
            <person name="Andreopoulos B."/>
            <person name="Baker S."/>
            <person name="Barry K."/>
            <person name="Bills G."/>
            <person name="Bluhm B."/>
            <person name="Cannon C."/>
            <person name="Castanera R."/>
            <person name="Culley D."/>
            <person name="Daum C."/>
            <person name="Ezra D."/>
            <person name="Gonzalez J."/>
            <person name="Henrissat B."/>
            <person name="Kuo A."/>
            <person name="Liang C."/>
            <person name="Lipzen A."/>
            <person name="Lutzoni F."/>
            <person name="Magnuson J."/>
            <person name="Mondo S."/>
            <person name="Nolan M."/>
            <person name="Ohm R."/>
            <person name="Pangilinan J."/>
            <person name="Park H.-J."/>
            <person name="Ramirez L."/>
            <person name="Alfaro M."/>
            <person name="Sun H."/>
            <person name="Tritt A."/>
            <person name="Yoshinaga Y."/>
            <person name="Zwiers L.-H."/>
            <person name="Turgeon B."/>
            <person name="Goodwin S."/>
            <person name="Spatafora J."/>
            <person name="Crous P."/>
            <person name="Grigoriev I."/>
        </authorList>
    </citation>
    <scope>NUCLEOTIDE SEQUENCE</scope>
    <source>
        <strain evidence="3">CBS 101060</strain>
    </source>
</reference>
<keyword evidence="4" id="KW-1185">Reference proteome</keyword>
<feature type="region of interest" description="Disordered" evidence="1">
    <location>
        <begin position="657"/>
        <end position="678"/>
    </location>
</feature>
<feature type="domain" description="DUF7357" evidence="2">
    <location>
        <begin position="1"/>
        <end position="130"/>
    </location>
</feature>
<feature type="region of interest" description="Disordered" evidence="1">
    <location>
        <begin position="160"/>
        <end position="519"/>
    </location>
</feature>
<evidence type="ECO:0000259" key="2">
    <source>
        <dbReference type="Pfam" id="PF24054"/>
    </source>
</evidence>
<organism evidence="3 4">
    <name type="scientific">Patellaria atrata CBS 101060</name>
    <dbReference type="NCBI Taxonomy" id="1346257"/>
    <lineage>
        <taxon>Eukaryota</taxon>
        <taxon>Fungi</taxon>
        <taxon>Dikarya</taxon>
        <taxon>Ascomycota</taxon>
        <taxon>Pezizomycotina</taxon>
        <taxon>Dothideomycetes</taxon>
        <taxon>Dothideomycetes incertae sedis</taxon>
        <taxon>Patellariales</taxon>
        <taxon>Patellariaceae</taxon>
        <taxon>Patellaria</taxon>
    </lineage>
</organism>
<feature type="compositionally biased region" description="Low complexity" evidence="1">
    <location>
        <begin position="596"/>
        <end position="610"/>
    </location>
</feature>
<sequence>MRISLNIRRHGLPSVSLIWPLKPADLPNQTIVQFLEAINDAIPLESSHWGLDDYVVTIHGNELLHYMKVADVVEKDDEVIVRPLQTSEIRARTLGGRYQISAAGQHLTDGIAFGKPWLRRPTRPLVNIPPAKRRRVGWGEEDEEEDLWDEEGLDELENRLQLQDTPRTGDNHGFQDEDEDKEDDEDWVPEGVKDVYIGGRSTADDRYLPPKTSKARKSVTFNDRVETNEDRRRVPLMNKLPALTTLDKDDEDSEDDFLPSSDENSDSDSDSTSNQSEEQMKSARDDSDSDLEDSDYVSTSSDDTSSLDDDSSDSSEMSEPEDQPAKPPATKKQIDAESSSSSAPSESEDEPKILPTVKTKTAVTEPKKQLQQLKKVPSEGSSNSVLSKAKSESTAKLQSNKKDHTPDQPVIPPGKGQKETRERNKRRKDSKRLRALKARGLLPANADRADLSEYLRKTNQTEEGFEEEDLARSQDNATRIPRNGSNDIMGINGSHTSAEGGTHNKENKNNGPSGTGEQTSDLALVSSAHYTINSDVQDDTMKDDTLPTKRARLDLAGSRRLVFGSLGVRTPKTKEDEDRLRNKLSAKQLPRELRAAKVAQDATTAKAAKNTPPPDPEDPDAWKSKVVLSAIECWDKTVEELSTPPYPFKQRWDPQQDASYYHTRSKRTSKKRKLAEAYGRGETEDIGYMEENSYNYNHEEGPEYEGEYPDGGLNYDDEVIQEDTEAAESQLIQETEIAEFRDDSVDGGIPPLPPDPSILSPLDYQDVVQGAIIVFKQLEVSQATKWEPKMSGWKTATVEGCMNSLVYIKLAARDIPKKEKKFDHEGRRMYEKFEMASDSEDEDEGFLAISFDELVEPKFLREAKPVNSGKEGVEIVEPEDSNTLSLESVTAVADGVDMVVREASAGAAGEEGIQVSAEGAQESPLIEATA</sequence>
<feature type="region of interest" description="Disordered" evidence="1">
    <location>
        <begin position="596"/>
        <end position="621"/>
    </location>
</feature>
<gene>
    <name evidence="3" type="ORF">M501DRAFT_1016495</name>
</gene>
<proteinExistence type="predicted"/>
<name>A0A9P4VQ33_9PEZI</name>
<comment type="caution">
    <text evidence="3">The sequence shown here is derived from an EMBL/GenBank/DDBJ whole genome shotgun (WGS) entry which is preliminary data.</text>
</comment>
<feature type="compositionally biased region" description="Acidic residues" evidence="1">
    <location>
        <begin position="305"/>
        <end position="322"/>
    </location>
</feature>
<evidence type="ECO:0000313" key="3">
    <source>
        <dbReference type="EMBL" id="KAF2839413.1"/>
    </source>
</evidence>
<dbReference type="EMBL" id="MU006095">
    <property type="protein sequence ID" value="KAF2839413.1"/>
    <property type="molecule type" value="Genomic_DNA"/>
</dbReference>
<feature type="compositionally biased region" description="Acidic residues" evidence="1">
    <location>
        <begin position="176"/>
        <end position="188"/>
    </location>
</feature>
<evidence type="ECO:0000313" key="4">
    <source>
        <dbReference type="Proteomes" id="UP000799429"/>
    </source>
</evidence>
<feature type="compositionally biased region" description="Basic residues" evidence="1">
    <location>
        <begin position="423"/>
        <end position="437"/>
    </location>
</feature>